<dbReference type="AlphaFoldDB" id="A0A0S4PVC4"/>
<dbReference type="RefSeq" id="WP_334085315.1">
    <property type="nucleotide sequence ID" value="NZ_CAPSAE010000023.1"/>
</dbReference>
<evidence type="ECO:0000313" key="2">
    <source>
        <dbReference type="Proteomes" id="UP000064525"/>
    </source>
</evidence>
<protein>
    <submittedName>
        <fullName evidence="1">Uncharacterized protein</fullName>
    </submittedName>
</protein>
<dbReference type="Proteomes" id="UP000064525">
    <property type="component" value="Chromosome I"/>
</dbReference>
<sequence length="43" mass="5419">MRFHKQPLEELLRNLYFIFLWTHLKILKYLESIEKPTHITNYT</sequence>
<dbReference type="KEGG" id="hty:BN2458_PEG1296"/>
<accession>A0A0S4PVC4</accession>
<dbReference type="EMBL" id="LN907858">
    <property type="protein sequence ID" value="CUU40181.1"/>
    <property type="molecule type" value="Genomic_DNA"/>
</dbReference>
<organism evidence="1 2">
    <name type="scientific">Helicobacter typhlonius</name>
    <dbReference type="NCBI Taxonomy" id="76936"/>
    <lineage>
        <taxon>Bacteria</taxon>
        <taxon>Pseudomonadati</taxon>
        <taxon>Campylobacterota</taxon>
        <taxon>Epsilonproteobacteria</taxon>
        <taxon>Campylobacterales</taxon>
        <taxon>Helicobacteraceae</taxon>
        <taxon>Helicobacter</taxon>
    </lineage>
</organism>
<evidence type="ECO:0000313" key="1">
    <source>
        <dbReference type="EMBL" id="CUU40181.1"/>
    </source>
</evidence>
<name>A0A0S4PVC4_9HELI</name>
<proteinExistence type="predicted"/>
<reference evidence="2" key="1">
    <citation type="submission" date="2015-11" db="EMBL/GenBank/DDBJ databases">
        <authorList>
            <person name="Anvar S.Y."/>
        </authorList>
    </citation>
    <scope>NUCLEOTIDE SEQUENCE [LARGE SCALE GENOMIC DNA]</scope>
</reference>
<gene>
    <name evidence="1" type="ORF">BN2458_PEG1296</name>
</gene>